<dbReference type="STRING" id="4795.A0A225UR50"/>
<keyword evidence="1" id="KW-1133">Transmembrane helix</keyword>
<gene>
    <name evidence="2" type="ORF">PHMEG_00034578</name>
</gene>
<keyword evidence="1" id="KW-0472">Membrane</keyword>
<evidence type="ECO:0000313" key="3">
    <source>
        <dbReference type="Proteomes" id="UP000198211"/>
    </source>
</evidence>
<proteinExistence type="predicted"/>
<reference evidence="3" key="1">
    <citation type="submission" date="2017-03" db="EMBL/GenBank/DDBJ databases">
        <title>Phytopthora megakarya and P. palmivora, two closely related causual agents of cacao black pod achieved similar genome size and gene model numbers by different mechanisms.</title>
        <authorList>
            <person name="Ali S."/>
            <person name="Shao J."/>
            <person name="Larry D.J."/>
            <person name="Kronmiller B."/>
            <person name="Shen D."/>
            <person name="Strem M.D."/>
            <person name="Melnick R.L."/>
            <person name="Guiltinan M.J."/>
            <person name="Tyler B.M."/>
            <person name="Meinhardt L.W."/>
            <person name="Bailey B.A."/>
        </authorList>
    </citation>
    <scope>NUCLEOTIDE SEQUENCE [LARGE SCALE GENOMIC DNA]</scope>
    <source>
        <strain evidence="3">zdho120</strain>
    </source>
</reference>
<keyword evidence="3" id="KW-1185">Reference proteome</keyword>
<dbReference type="OrthoDB" id="444255at2759"/>
<dbReference type="PANTHER" id="PTHR13627:SF33">
    <property type="entry name" value="LICD FAMILY PROTEIN"/>
    <property type="match status" value="1"/>
</dbReference>
<dbReference type="AlphaFoldDB" id="A0A225UR50"/>
<sequence>MVMRSQQSDTVGKVGGKVFWKIPILMTSFILVLIGLLVFGIFMDTQLIFSPPKVDVVKEKVTKEEECSPKTRNASEIEFHSGHRFYSALKDIDTIPPPTFRGSHKVLCNEDGHAQAGFKYCLPISGRKDSPFCTAADRADLLYIKSPKSICYASVLHMLLVSVYEELQATVNTPLILFGSLLGAVRNGSIIPYTEDTDIGFIDNLNSKEVLQQELWNKAYHMFFQGVWRICAAPTHALAGRLYDPTQPLARYIGVDLYRVHNLNNGRWDIEELKGRNGQLLPKDKVEPFSQVTINGMPFDTVRDAKFFLKTAYGRNLMTPRRRKT</sequence>
<dbReference type="Proteomes" id="UP000198211">
    <property type="component" value="Unassembled WGS sequence"/>
</dbReference>
<evidence type="ECO:0000313" key="2">
    <source>
        <dbReference type="EMBL" id="OWY95420.1"/>
    </source>
</evidence>
<organism evidence="2 3">
    <name type="scientific">Phytophthora megakarya</name>
    <dbReference type="NCBI Taxonomy" id="4795"/>
    <lineage>
        <taxon>Eukaryota</taxon>
        <taxon>Sar</taxon>
        <taxon>Stramenopiles</taxon>
        <taxon>Oomycota</taxon>
        <taxon>Peronosporomycetes</taxon>
        <taxon>Peronosporales</taxon>
        <taxon>Peronosporaceae</taxon>
        <taxon>Phytophthora</taxon>
    </lineage>
</organism>
<keyword evidence="1" id="KW-0812">Transmembrane</keyword>
<name>A0A225UR50_9STRA</name>
<comment type="caution">
    <text evidence="2">The sequence shown here is derived from an EMBL/GenBank/DDBJ whole genome shotgun (WGS) entry which is preliminary data.</text>
</comment>
<dbReference type="EMBL" id="NBNE01012962">
    <property type="protein sequence ID" value="OWY95420.1"/>
    <property type="molecule type" value="Genomic_DNA"/>
</dbReference>
<dbReference type="PANTHER" id="PTHR13627">
    <property type="entry name" value="FUKUTIN RELATED PROTEIN"/>
    <property type="match status" value="1"/>
</dbReference>
<evidence type="ECO:0000256" key="1">
    <source>
        <dbReference type="SAM" id="Phobius"/>
    </source>
</evidence>
<protein>
    <submittedName>
        <fullName evidence="2">Uncharacterized protein</fullName>
    </submittedName>
</protein>
<feature type="transmembrane region" description="Helical" evidence="1">
    <location>
        <begin position="20"/>
        <end position="43"/>
    </location>
</feature>
<dbReference type="InterPro" id="IPR052613">
    <property type="entry name" value="LicD_transferase"/>
</dbReference>
<accession>A0A225UR50</accession>